<reference evidence="2" key="1">
    <citation type="journal article" date="2023" name="BMC Genomics">
        <title>Chromosome-level genome assemblies of Cutaneotrichosporon spp. (Trichosporonales, Basidiomycota) reveal imbalanced evolution between nucleotide sequences and chromosome synteny.</title>
        <authorList>
            <person name="Kobayashi Y."/>
            <person name="Kayamori A."/>
            <person name="Aoki K."/>
            <person name="Shiwa Y."/>
            <person name="Matsutani M."/>
            <person name="Fujita N."/>
            <person name="Sugita T."/>
            <person name="Iwasaki W."/>
            <person name="Tanaka N."/>
            <person name="Takashima M."/>
        </authorList>
    </citation>
    <scope>NUCLEOTIDE SEQUENCE</scope>
    <source>
        <strain evidence="2">HIS016</strain>
    </source>
</reference>
<sequence>MSASRLQRRACAPEPRGRGRSAVPKRTNSSIAFSCTSLDSCLHACGSLSISPASSSSSSSSHSSASSPSSSPPASPADERDALDLPPAAPTPSEQSDCEPEWKECASACESEPKARDHTTPYPYLADPAADRRLARIITEPSVCTPRPRVQRRSTPGRSPLSTACTLPSDV</sequence>
<proteinExistence type="predicted"/>
<evidence type="ECO:0000313" key="2">
    <source>
        <dbReference type="EMBL" id="GMK58810.1"/>
    </source>
</evidence>
<dbReference type="EMBL" id="BTCM01000006">
    <property type="protein sequence ID" value="GMK58810.1"/>
    <property type="molecule type" value="Genomic_DNA"/>
</dbReference>
<dbReference type="Proteomes" id="UP001222932">
    <property type="component" value="Unassembled WGS sequence"/>
</dbReference>
<keyword evidence="3" id="KW-1185">Reference proteome</keyword>
<evidence type="ECO:0000256" key="1">
    <source>
        <dbReference type="SAM" id="MobiDB-lite"/>
    </source>
</evidence>
<name>A0AAD3TYI6_9TREE</name>
<accession>A0AAD3TYI6</accession>
<feature type="compositionally biased region" description="Polar residues" evidence="1">
    <location>
        <begin position="153"/>
        <end position="171"/>
    </location>
</feature>
<evidence type="ECO:0000313" key="3">
    <source>
        <dbReference type="Proteomes" id="UP001222932"/>
    </source>
</evidence>
<feature type="region of interest" description="Disordered" evidence="1">
    <location>
        <begin position="1"/>
        <end position="26"/>
    </location>
</feature>
<protein>
    <submittedName>
        <fullName evidence="2">Uncharacterized protein</fullName>
    </submittedName>
</protein>
<feature type="region of interest" description="Disordered" evidence="1">
    <location>
        <begin position="49"/>
        <end position="99"/>
    </location>
</feature>
<feature type="compositionally biased region" description="Low complexity" evidence="1">
    <location>
        <begin position="49"/>
        <end position="69"/>
    </location>
</feature>
<feature type="region of interest" description="Disordered" evidence="1">
    <location>
        <begin position="141"/>
        <end position="171"/>
    </location>
</feature>
<reference evidence="2" key="2">
    <citation type="submission" date="2023-06" db="EMBL/GenBank/DDBJ databases">
        <authorList>
            <person name="Kobayashi Y."/>
            <person name="Kayamori A."/>
            <person name="Aoki K."/>
            <person name="Shiwa Y."/>
            <person name="Fujita N."/>
            <person name="Sugita T."/>
            <person name="Iwasaki W."/>
            <person name="Tanaka N."/>
            <person name="Takashima M."/>
        </authorList>
    </citation>
    <scope>NUCLEOTIDE SEQUENCE</scope>
    <source>
        <strain evidence="2">HIS016</strain>
    </source>
</reference>
<dbReference type="AlphaFoldDB" id="A0AAD3TYI6"/>
<gene>
    <name evidence="2" type="ORF">CspeluHIS016_0602520</name>
</gene>
<comment type="caution">
    <text evidence="2">The sequence shown here is derived from an EMBL/GenBank/DDBJ whole genome shotgun (WGS) entry which is preliminary data.</text>
</comment>
<organism evidence="2 3">
    <name type="scientific">Cutaneotrichosporon spelunceum</name>
    <dbReference type="NCBI Taxonomy" id="1672016"/>
    <lineage>
        <taxon>Eukaryota</taxon>
        <taxon>Fungi</taxon>
        <taxon>Dikarya</taxon>
        <taxon>Basidiomycota</taxon>
        <taxon>Agaricomycotina</taxon>
        <taxon>Tremellomycetes</taxon>
        <taxon>Trichosporonales</taxon>
        <taxon>Trichosporonaceae</taxon>
        <taxon>Cutaneotrichosporon</taxon>
    </lineage>
</organism>